<keyword evidence="2" id="KW-1185">Reference proteome</keyword>
<gene>
    <name evidence="1" type="ORF">IV49_GL002098</name>
</gene>
<dbReference type="InterPro" id="IPR027417">
    <property type="entry name" value="P-loop_NTPase"/>
</dbReference>
<comment type="caution">
    <text evidence="1">The sequence shown here is derived from an EMBL/GenBank/DDBJ whole genome shotgun (WGS) entry which is preliminary data.</text>
</comment>
<sequence>MIKGIYRIADTLVEIDSLYQEVHDLCSDYRCDGVPQFIITTMPSDIDYERMKSKEEDLYEGNPIRIFSDSYLETLAVYRKLVEELLSQDILLFHGSAIAVDEEGYLFTAKSGTGKSTHTRLWRKLFKERAVMINDDKPLIKIEENQVIIYGTPWDGKHHISTNINVPLKAICLLERSPHNNIHRLTFTQAFPALLKQCYRPTDIDKMEKTMFLLKELGTKVPLYKLECNTREDAAKVAYEGMQ</sequence>
<dbReference type="Gene3D" id="3.40.50.300">
    <property type="entry name" value="P-loop containing nucleotide triphosphate hydrolases"/>
    <property type="match status" value="1"/>
</dbReference>
<dbReference type="AlphaFoldDB" id="A0A0R2HBS7"/>
<reference evidence="1 2" key="1">
    <citation type="journal article" date="2015" name="Genome Announc.">
        <title>Expanding the biotechnology potential of lactobacilli through comparative genomics of 213 strains and associated genera.</title>
        <authorList>
            <person name="Sun Z."/>
            <person name="Harris H.M."/>
            <person name="McCann A."/>
            <person name="Guo C."/>
            <person name="Argimon S."/>
            <person name="Zhang W."/>
            <person name="Yang X."/>
            <person name="Jeffery I.B."/>
            <person name="Cooney J.C."/>
            <person name="Kagawa T.F."/>
            <person name="Liu W."/>
            <person name="Song Y."/>
            <person name="Salvetti E."/>
            <person name="Wrobel A."/>
            <person name="Rasinkangas P."/>
            <person name="Parkhill J."/>
            <person name="Rea M.C."/>
            <person name="O'Sullivan O."/>
            <person name="Ritari J."/>
            <person name="Douillard F.P."/>
            <person name="Paul Ross R."/>
            <person name="Yang R."/>
            <person name="Briner A.E."/>
            <person name="Felis G.E."/>
            <person name="de Vos W.M."/>
            <person name="Barrangou R."/>
            <person name="Klaenhammer T.R."/>
            <person name="Caufield P.W."/>
            <person name="Cui Y."/>
            <person name="Zhang H."/>
            <person name="O'Toole P.W."/>
        </authorList>
    </citation>
    <scope>NUCLEOTIDE SEQUENCE [LARGE SCALE GENOMIC DNA]</scope>
    <source>
        <strain evidence="1 2">DSM 20405</strain>
    </source>
</reference>
<evidence type="ECO:0000313" key="1">
    <source>
        <dbReference type="EMBL" id="KRN50449.1"/>
    </source>
</evidence>
<dbReference type="RefSeq" id="WP_031589074.1">
    <property type="nucleotide sequence ID" value="NZ_JNKN01000009.1"/>
</dbReference>
<dbReference type="PATRIC" id="fig|1410657.5.peg.2168"/>
<accession>A0A0R2HBS7</accession>
<dbReference type="SUPFAM" id="SSF53795">
    <property type="entry name" value="PEP carboxykinase-like"/>
    <property type="match status" value="1"/>
</dbReference>
<dbReference type="Proteomes" id="UP000051841">
    <property type="component" value="Unassembled WGS sequence"/>
</dbReference>
<name>A0A0R2HBS7_9FIRM</name>
<dbReference type="EMBL" id="JQBL01000009">
    <property type="protein sequence ID" value="KRN50449.1"/>
    <property type="molecule type" value="Genomic_DNA"/>
</dbReference>
<organism evidence="1 2">
    <name type="scientific">Kandleria vitulina DSM 20405</name>
    <dbReference type="NCBI Taxonomy" id="1410657"/>
    <lineage>
        <taxon>Bacteria</taxon>
        <taxon>Bacillati</taxon>
        <taxon>Bacillota</taxon>
        <taxon>Erysipelotrichia</taxon>
        <taxon>Erysipelotrichales</taxon>
        <taxon>Coprobacillaceae</taxon>
        <taxon>Kandleria</taxon>
    </lineage>
</organism>
<evidence type="ECO:0000313" key="2">
    <source>
        <dbReference type="Proteomes" id="UP000051841"/>
    </source>
</evidence>
<protein>
    <recommendedName>
        <fullName evidence="3">SynChlorMet cassette protein ScmC</fullName>
    </recommendedName>
</protein>
<evidence type="ECO:0008006" key="3">
    <source>
        <dbReference type="Google" id="ProtNLM"/>
    </source>
</evidence>
<proteinExistence type="predicted"/>